<keyword evidence="4" id="KW-0808">Transferase</keyword>
<evidence type="ECO:0000313" key="4">
    <source>
        <dbReference type="EMBL" id="MYR34973.1"/>
    </source>
</evidence>
<evidence type="ECO:0000256" key="1">
    <source>
        <dbReference type="SAM" id="MobiDB-lite"/>
    </source>
</evidence>
<keyword evidence="4" id="KW-0670">Pyruvate</keyword>
<organism evidence="4 5">
    <name type="scientific">Nocardiopsis alba</name>
    <dbReference type="NCBI Taxonomy" id="53437"/>
    <lineage>
        <taxon>Bacteria</taxon>
        <taxon>Bacillati</taxon>
        <taxon>Actinomycetota</taxon>
        <taxon>Actinomycetes</taxon>
        <taxon>Streptosporangiales</taxon>
        <taxon>Nocardiopsidaceae</taxon>
        <taxon>Nocardiopsis</taxon>
    </lineage>
</organism>
<dbReference type="InterPro" id="IPR008279">
    <property type="entry name" value="PEP-util_enz_mobile_dom"/>
</dbReference>
<evidence type="ECO:0000313" key="5">
    <source>
        <dbReference type="Proteomes" id="UP000467124"/>
    </source>
</evidence>
<feature type="compositionally biased region" description="Basic and acidic residues" evidence="1">
    <location>
        <begin position="205"/>
        <end position="228"/>
    </location>
</feature>
<proteinExistence type="predicted"/>
<dbReference type="Gene3D" id="3.30.470.20">
    <property type="entry name" value="ATP-grasp fold, B domain"/>
    <property type="match status" value="1"/>
</dbReference>
<dbReference type="InterPro" id="IPR036637">
    <property type="entry name" value="Phosphohistidine_dom_sf"/>
</dbReference>
<dbReference type="InterPro" id="IPR002192">
    <property type="entry name" value="PPDK_AMP/ATP-bd"/>
</dbReference>
<dbReference type="SUPFAM" id="SSF56059">
    <property type="entry name" value="Glutathione synthetase ATP-binding domain-like"/>
    <property type="match status" value="1"/>
</dbReference>
<feature type="region of interest" description="Disordered" evidence="1">
    <location>
        <begin position="205"/>
        <end position="234"/>
    </location>
</feature>
<accession>A0A7K2IYF0</accession>
<dbReference type="GO" id="GO:0005524">
    <property type="term" value="F:ATP binding"/>
    <property type="evidence" value="ECO:0007669"/>
    <property type="project" value="InterPro"/>
</dbReference>
<dbReference type="InterPro" id="IPR051549">
    <property type="entry name" value="PEP_Utilizing_Enz"/>
</dbReference>
<dbReference type="GO" id="GO:0016301">
    <property type="term" value="F:kinase activity"/>
    <property type="evidence" value="ECO:0007669"/>
    <property type="project" value="UniProtKB-KW"/>
</dbReference>
<keyword evidence="4" id="KW-0418">Kinase</keyword>
<dbReference type="InterPro" id="IPR013815">
    <property type="entry name" value="ATP_grasp_subdomain_1"/>
</dbReference>
<name>A0A7K2IYF0_9ACTN</name>
<dbReference type="SUPFAM" id="SSF52009">
    <property type="entry name" value="Phosphohistidine domain"/>
    <property type="match status" value="1"/>
</dbReference>
<dbReference type="Proteomes" id="UP000467124">
    <property type="component" value="Unassembled WGS sequence"/>
</dbReference>
<dbReference type="Pfam" id="PF00391">
    <property type="entry name" value="PEP-utilizers"/>
    <property type="match status" value="1"/>
</dbReference>
<evidence type="ECO:0000259" key="3">
    <source>
        <dbReference type="Pfam" id="PF01326"/>
    </source>
</evidence>
<dbReference type="Gene3D" id="3.50.30.10">
    <property type="entry name" value="Phosphohistidine domain"/>
    <property type="match status" value="1"/>
</dbReference>
<gene>
    <name evidence="4" type="ORF">GTW20_22610</name>
</gene>
<dbReference type="Gene3D" id="3.30.1490.20">
    <property type="entry name" value="ATP-grasp fold, A domain"/>
    <property type="match status" value="2"/>
</dbReference>
<dbReference type="RefSeq" id="WP_161111810.1">
    <property type="nucleotide sequence ID" value="NZ_WWHY01000001.1"/>
</dbReference>
<comment type="caution">
    <text evidence="4">The sequence shown here is derived from an EMBL/GenBank/DDBJ whole genome shotgun (WGS) entry which is preliminary data.</text>
</comment>
<evidence type="ECO:0000259" key="2">
    <source>
        <dbReference type="Pfam" id="PF00391"/>
    </source>
</evidence>
<dbReference type="AlphaFoldDB" id="A0A7K2IYF0"/>
<dbReference type="PANTHER" id="PTHR43615">
    <property type="entry name" value="PHOSPHOENOLPYRUVATE SYNTHASE-RELATED"/>
    <property type="match status" value="1"/>
</dbReference>
<feature type="domain" description="PEP-utilising enzyme mobile" evidence="2">
    <location>
        <begin position="322"/>
        <end position="391"/>
    </location>
</feature>
<protein>
    <submittedName>
        <fullName evidence="4">Pyruvate, phosphate dikinase</fullName>
    </submittedName>
</protein>
<feature type="domain" description="Pyruvate phosphate dikinase AMP/ATP-binding" evidence="3">
    <location>
        <begin position="56"/>
        <end position="279"/>
    </location>
</feature>
<dbReference type="EMBL" id="WWHY01000001">
    <property type="protein sequence ID" value="MYR34973.1"/>
    <property type="molecule type" value="Genomic_DNA"/>
</dbReference>
<dbReference type="Pfam" id="PF01326">
    <property type="entry name" value="PPDK_N"/>
    <property type="match status" value="1"/>
</dbReference>
<reference evidence="4 5" key="1">
    <citation type="journal article" date="2019" name="Nat. Commun.">
        <title>The antimicrobial potential of Streptomyces from insect microbiomes.</title>
        <authorList>
            <person name="Chevrette M.G."/>
            <person name="Carlson C.M."/>
            <person name="Ortega H.E."/>
            <person name="Thomas C."/>
            <person name="Ananiev G.E."/>
            <person name="Barns K.J."/>
            <person name="Book A.J."/>
            <person name="Cagnazzo J."/>
            <person name="Carlos C."/>
            <person name="Flanigan W."/>
            <person name="Grubbs K.J."/>
            <person name="Horn H.A."/>
            <person name="Hoffmann F.M."/>
            <person name="Klassen J.L."/>
            <person name="Knack J.J."/>
            <person name="Lewin G.R."/>
            <person name="McDonald B.R."/>
            <person name="Muller L."/>
            <person name="Melo W.G.P."/>
            <person name="Pinto-Tomas A.A."/>
            <person name="Schmitz A."/>
            <person name="Wendt-Pienkowski E."/>
            <person name="Wildman S."/>
            <person name="Zhao M."/>
            <person name="Zhang F."/>
            <person name="Bugni T.S."/>
            <person name="Andes D.R."/>
            <person name="Pupo M.T."/>
            <person name="Currie C.R."/>
        </authorList>
    </citation>
    <scope>NUCLEOTIDE SEQUENCE [LARGE SCALE GENOMIC DNA]</scope>
    <source>
        <strain evidence="4 5">SID5840</strain>
    </source>
</reference>
<dbReference type="PANTHER" id="PTHR43615:SF1">
    <property type="entry name" value="PPDK_N DOMAIN-CONTAINING PROTEIN"/>
    <property type="match status" value="1"/>
</dbReference>
<sequence>MNETSVTPLPNATLDTCGGKATTLGRLLREGLPVPEGFVVPFSAHRAARVDPGLRAPAELEHEVAEALTLLGDPPVAVRSSASNEDGAGASAAGQYESLLAVQGVAAVVEAIRDCWTSASSARVAAYRSRTGEEISRAEPEMGVLVQRLVDADVSGVMFTPTRPDSPTRIEASPGLGLAVVGGIVSPDTYEVAADGTVRSALGRKETRLDRDENRGDVVTRPVPEHQRSAPSLDESTAARLAALGRRVAELLDGPQDIEWAITDGTTWLLQARPITAPIPEAPASEPAPDNSSLNGTPGSHGVVTGTARVVRGPSDFGRVRAGDILVCPYTDPAWTPLFTVAGGVVTETGGALSHAAIVAREYNIPAVIGVPHATTLVRDGALVTLDGAAGTLTPH</sequence>